<dbReference type="Proteomes" id="UP001214854">
    <property type="component" value="Unassembled WGS sequence"/>
</dbReference>
<dbReference type="NCBIfam" id="NF008607">
    <property type="entry name" value="PRK11579.1"/>
    <property type="match status" value="1"/>
</dbReference>
<evidence type="ECO:0000259" key="4">
    <source>
        <dbReference type="Pfam" id="PF02894"/>
    </source>
</evidence>
<dbReference type="Gene3D" id="3.30.360.10">
    <property type="entry name" value="Dihydrodipicolinate Reductase, domain 2"/>
    <property type="match status" value="1"/>
</dbReference>
<evidence type="ECO:0000313" key="6">
    <source>
        <dbReference type="Proteomes" id="UP001214854"/>
    </source>
</evidence>
<evidence type="ECO:0000259" key="3">
    <source>
        <dbReference type="Pfam" id="PF01408"/>
    </source>
</evidence>
<dbReference type="EMBL" id="JAQQKX010000011">
    <property type="protein sequence ID" value="MDC7684263.1"/>
    <property type="molecule type" value="Genomic_DNA"/>
</dbReference>
<accession>A0ABT5HWF7</accession>
<dbReference type="InterPro" id="IPR004104">
    <property type="entry name" value="Gfo/Idh/MocA-like_OxRdtase_C"/>
</dbReference>
<dbReference type="InterPro" id="IPR000683">
    <property type="entry name" value="Gfo/Idh/MocA-like_OxRdtase_N"/>
</dbReference>
<feature type="domain" description="Gfo/Idh/MocA-like oxidoreductase C-terminal" evidence="4">
    <location>
        <begin position="131"/>
        <end position="340"/>
    </location>
</feature>
<dbReference type="InterPro" id="IPR036291">
    <property type="entry name" value="NAD(P)-bd_dom_sf"/>
</dbReference>
<comment type="similarity">
    <text evidence="1">Belongs to the Gfo/Idh/MocA family.</text>
</comment>
<dbReference type="InterPro" id="IPR051317">
    <property type="entry name" value="Gfo/Idh/MocA_oxidoreduct"/>
</dbReference>
<feature type="domain" description="Gfo/Idh/MocA-like oxidoreductase N-terminal" evidence="3">
    <location>
        <begin position="5"/>
        <end position="119"/>
    </location>
</feature>
<evidence type="ECO:0000313" key="5">
    <source>
        <dbReference type="EMBL" id="MDC7684263.1"/>
    </source>
</evidence>
<dbReference type="Pfam" id="PF01408">
    <property type="entry name" value="GFO_IDH_MocA"/>
    <property type="match status" value="1"/>
</dbReference>
<sequence>MTPVNTALVGFGPAGKILHTPLIKAAGLNLSTVVSSRPDDVHADLPGVKVCDFETLLADPAVELVVVATPNDLHAPQAIAALKAGKHVVVDKPFGTSISEAENVVATAKAANRLVTVFHNRRWDGDFLTVKHLVESGTLGEVSLLISRFDRFRPLLRNRWREDPAPGTGVWYDLGPHLGDQALTLFGQPDAVSADMAAQRDGSQVTDYFHVTLHYGTRRVRLQGGCLTPAPGPRYEVHGHLGSYVKYGLDAQEDHLRAGIAIGDERWGVNSDGVLTPVSGIDPQPPHAYPTERGRWTSFYEGVAAAVRGTAPLPVLPEEALNVMRLLDTARESAEQGRVIRFKKGLS</sequence>
<dbReference type="Pfam" id="PF02894">
    <property type="entry name" value="GFO_IDH_MocA_C"/>
    <property type="match status" value="1"/>
</dbReference>
<organism evidence="5 6">
    <name type="scientific">Asticcacaulis aquaticus</name>
    <dbReference type="NCBI Taxonomy" id="2984212"/>
    <lineage>
        <taxon>Bacteria</taxon>
        <taxon>Pseudomonadati</taxon>
        <taxon>Pseudomonadota</taxon>
        <taxon>Alphaproteobacteria</taxon>
        <taxon>Caulobacterales</taxon>
        <taxon>Caulobacteraceae</taxon>
        <taxon>Asticcacaulis</taxon>
    </lineage>
</organism>
<reference evidence="5 6" key="1">
    <citation type="submission" date="2023-01" db="EMBL/GenBank/DDBJ databases">
        <title>Novel species of the genus Asticcacaulis isolated from rivers.</title>
        <authorList>
            <person name="Lu H."/>
        </authorList>
    </citation>
    <scope>NUCLEOTIDE SEQUENCE [LARGE SCALE GENOMIC DNA]</scope>
    <source>
        <strain evidence="5 6">BYS171W</strain>
    </source>
</reference>
<dbReference type="SUPFAM" id="SSF51735">
    <property type="entry name" value="NAD(P)-binding Rossmann-fold domains"/>
    <property type="match status" value="1"/>
</dbReference>
<protein>
    <submittedName>
        <fullName evidence="5">Oxidoreductase</fullName>
    </submittedName>
</protein>
<dbReference type="PANTHER" id="PTHR43708">
    <property type="entry name" value="CONSERVED EXPRESSED OXIDOREDUCTASE (EUROFUNG)"/>
    <property type="match status" value="1"/>
</dbReference>
<keyword evidence="2" id="KW-0560">Oxidoreductase</keyword>
<dbReference type="RefSeq" id="WP_272748726.1">
    <property type="nucleotide sequence ID" value="NZ_JAQQKX010000011.1"/>
</dbReference>
<evidence type="ECO:0000256" key="1">
    <source>
        <dbReference type="ARBA" id="ARBA00010928"/>
    </source>
</evidence>
<name>A0ABT5HWF7_9CAUL</name>
<keyword evidence="6" id="KW-1185">Reference proteome</keyword>
<dbReference type="Gene3D" id="3.40.50.720">
    <property type="entry name" value="NAD(P)-binding Rossmann-like Domain"/>
    <property type="match status" value="1"/>
</dbReference>
<dbReference type="PANTHER" id="PTHR43708:SF5">
    <property type="entry name" value="CONSERVED EXPRESSED OXIDOREDUCTASE (EUROFUNG)-RELATED"/>
    <property type="match status" value="1"/>
</dbReference>
<evidence type="ECO:0000256" key="2">
    <source>
        <dbReference type="ARBA" id="ARBA00023002"/>
    </source>
</evidence>
<comment type="caution">
    <text evidence="5">The sequence shown here is derived from an EMBL/GenBank/DDBJ whole genome shotgun (WGS) entry which is preliminary data.</text>
</comment>
<proteinExistence type="inferred from homology"/>
<gene>
    <name evidence="5" type="ORF">PQU92_13310</name>
</gene>